<proteinExistence type="predicted"/>
<organism evidence="1 2">
    <name type="scientific">Desulfovibrio subterraneus</name>
    <dbReference type="NCBI Taxonomy" id="2718620"/>
    <lineage>
        <taxon>Bacteria</taxon>
        <taxon>Pseudomonadati</taxon>
        <taxon>Thermodesulfobacteriota</taxon>
        <taxon>Desulfovibrionia</taxon>
        <taxon>Desulfovibrionales</taxon>
        <taxon>Desulfovibrionaceae</taxon>
        <taxon>Desulfovibrio</taxon>
    </lineage>
</organism>
<name>A0A7J0BJI3_9BACT</name>
<keyword evidence="2" id="KW-1185">Reference proteome</keyword>
<comment type="caution">
    <text evidence="1">The sequence shown here is derived from an EMBL/GenBank/DDBJ whole genome shotgun (WGS) entry which is preliminary data.</text>
</comment>
<dbReference type="EMBL" id="BLVO01000013">
    <property type="protein sequence ID" value="GFM33728.1"/>
    <property type="molecule type" value="Genomic_DNA"/>
</dbReference>
<evidence type="ECO:0000313" key="1">
    <source>
        <dbReference type="EMBL" id="GFM33728.1"/>
    </source>
</evidence>
<protein>
    <submittedName>
        <fullName evidence="1">Uncharacterized protein</fullName>
    </submittedName>
</protein>
<evidence type="ECO:0000313" key="2">
    <source>
        <dbReference type="Proteomes" id="UP000503840"/>
    </source>
</evidence>
<dbReference type="Proteomes" id="UP000503840">
    <property type="component" value="Unassembled WGS sequence"/>
</dbReference>
<reference evidence="1 2" key="1">
    <citation type="submission" date="2020-05" db="EMBL/GenBank/DDBJ databases">
        <title>Draft genome sequence of Desulfovibrio sp. strain HN2T.</title>
        <authorList>
            <person name="Ueno A."/>
            <person name="Tamazawa S."/>
            <person name="Tamamura S."/>
            <person name="Murakami T."/>
            <person name="Kiyama T."/>
            <person name="Inomata H."/>
            <person name="Amano Y."/>
            <person name="Miyakawa K."/>
            <person name="Tamaki H."/>
            <person name="Naganuma T."/>
            <person name="Kaneko K."/>
        </authorList>
    </citation>
    <scope>NUCLEOTIDE SEQUENCE [LARGE SCALE GENOMIC DNA]</scope>
    <source>
        <strain evidence="1 2">HN2</strain>
    </source>
</reference>
<dbReference type="AlphaFoldDB" id="A0A7J0BJI3"/>
<accession>A0A7J0BJI3</accession>
<gene>
    <name evidence="1" type="ORF">DSM101010T_20930</name>
</gene>
<sequence length="82" mass="9228">MALWLAGKGVLQPAKVHLRYRVFDGQAEALSHYFCLERIKEYRTQSADVDAVRPLFEGGIYWVSENKGGVILGTRESGREVS</sequence>